<keyword evidence="3 8" id="KW-0479">Metal-binding</keyword>
<keyword evidence="1 8" id="KW-0004">4Fe-4S</keyword>
<dbReference type="InterPro" id="IPR024924">
    <property type="entry name" value="7-CO-7-deazaguanine_synth-like"/>
</dbReference>
<dbReference type="SFLD" id="SFLDS00029">
    <property type="entry name" value="Radical_SAM"/>
    <property type="match status" value="1"/>
</dbReference>
<keyword evidence="7 8" id="KW-0456">Lyase</keyword>
<comment type="catalytic activity">
    <reaction evidence="8">
        <text>6-carboxy-5,6,7,8-tetrahydropterin + H(+) = 7-carboxy-7-carbaguanine + NH4(+)</text>
        <dbReference type="Rhea" id="RHEA:27974"/>
        <dbReference type="ChEBI" id="CHEBI:15378"/>
        <dbReference type="ChEBI" id="CHEBI:28938"/>
        <dbReference type="ChEBI" id="CHEBI:61032"/>
        <dbReference type="ChEBI" id="CHEBI:61036"/>
        <dbReference type="EC" id="4.3.99.3"/>
    </reaction>
</comment>
<dbReference type="HAMAP" id="MF_00917">
    <property type="entry name" value="QueE"/>
    <property type="match status" value="1"/>
</dbReference>
<evidence type="ECO:0000256" key="3">
    <source>
        <dbReference type="ARBA" id="ARBA00022723"/>
    </source>
</evidence>
<dbReference type="InterPro" id="IPR007197">
    <property type="entry name" value="rSAM"/>
</dbReference>
<evidence type="ECO:0000256" key="1">
    <source>
        <dbReference type="ARBA" id="ARBA00022485"/>
    </source>
</evidence>
<comment type="cofactor">
    <cofactor evidence="8">
        <name>S-adenosyl-L-methionine</name>
        <dbReference type="ChEBI" id="CHEBI:59789"/>
    </cofactor>
    <text evidence="8">Binds 1 S-adenosyl-L-methionine per subunit.</text>
</comment>
<dbReference type="SUPFAM" id="SSF102114">
    <property type="entry name" value="Radical SAM enzymes"/>
    <property type="match status" value="1"/>
</dbReference>
<evidence type="ECO:0000256" key="2">
    <source>
        <dbReference type="ARBA" id="ARBA00022691"/>
    </source>
</evidence>
<feature type="binding site" evidence="8">
    <location>
        <begin position="31"/>
        <end position="33"/>
    </location>
    <ligand>
        <name>substrate</name>
    </ligand>
</feature>
<comment type="caution">
    <text evidence="10">The sequence shown here is derived from an EMBL/GenBank/DDBJ whole genome shotgun (WGS) entry which is preliminary data.</text>
</comment>
<comment type="similarity">
    <text evidence="8">Belongs to the radical SAM superfamily. 7-carboxy-7-deazaguanine synthase family.</text>
</comment>
<comment type="caution">
    <text evidence="8">Lacks conserved residue(s) required for the propagation of feature annotation.</text>
</comment>
<feature type="binding site" evidence="8">
    <location>
        <position position="57"/>
    </location>
    <ligand>
        <name>[4Fe-4S] cluster</name>
        <dbReference type="ChEBI" id="CHEBI:49883"/>
        <note>4Fe-4S-S-AdoMet</note>
    </ligand>
</feature>
<dbReference type="PANTHER" id="PTHR42836:SF1">
    <property type="entry name" value="7-CARBOXY-7-DEAZAGUANINE SYNTHASE"/>
    <property type="match status" value="1"/>
</dbReference>
<dbReference type="InterPro" id="IPR058240">
    <property type="entry name" value="rSAM_sf"/>
</dbReference>
<evidence type="ECO:0000256" key="7">
    <source>
        <dbReference type="ARBA" id="ARBA00023239"/>
    </source>
</evidence>
<feature type="binding site" evidence="8">
    <location>
        <position position="91"/>
    </location>
    <ligand>
        <name>S-adenosyl-L-methionine</name>
        <dbReference type="ChEBI" id="CHEBI:59789"/>
    </ligand>
</feature>
<keyword evidence="6 8" id="KW-0411">Iron-sulfur</keyword>
<comment type="pathway">
    <text evidence="8">Purine metabolism; 7-cyano-7-deazaguanine biosynthesis.</text>
</comment>
<comment type="function">
    <text evidence="8">Catalyzes the complex heterocyclic radical-mediated conversion of 6-carboxy-5,6,7,8-tetrahydropterin (CPH4) to 7-carboxy-7-deazaguanine (CDG), a step common to the biosynthetic pathways of all 7-deazapurine-containing compounds.</text>
</comment>
<feature type="binding site" evidence="8">
    <location>
        <position position="50"/>
    </location>
    <ligand>
        <name>[4Fe-4S] cluster</name>
        <dbReference type="ChEBI" id="CHEBI:49883"/>
        <note>4Fe-4S-S-AdoMet</note>
    </ligand>
</feature>
<feature type="binding site" evidence="8">
    <location>
        <begin position="56"/>
        <end position="58"/>
    </location>
    <ligand>
        <name>S-adenosyl-L-methionine</name>
        <dbReference type="ChEBI" id="CHEBI:59789"/>
    </ligand>
</feature>
<dbReference type="PROSITE" id="PS51918">
    <property type="entry name" value="RADICAL_SAM"/>
    <property type="match status" value="1"/>
</dbReference>
<dbReference type="NCBIfam" id="TIGR04349">
    <property type="entry name" value="rSAM_QueE_gams"/>
    <property type="match status" value="1"/>
</dbReference>
<dbReference type="GO" id="GO:0051539">
    <property type="term" value="F:4 iron, 4 sulfur cluster binding"/>
    <property type="evidence" value="ECO:0007669"/>
    <property type="project" value="UniProtKB-UniRule"/>
</dbReference>
<dbReference type="InterPro" id="IPR027621">
    <property type="entry name" value="rSAM_QueE_gams"/>
</dbReference>
<keyword evidence="11" id="KW-1185">Reference proteome</keyword>
<feature type="binding site" evidence="8">
    <location>
        <position position="89"/>
    </location>
    <ligand>
        <name>substrate</name>
    </ligand>
</feature>
<comment type="subunit">
    <text evidence="8">Homodimer.</text>
</comment>
<dbReference type="RefSeq" id="WP_192027500.1">
    <property type="nucleotide sequence ID" value="NZ_JACYTR010000001.1"/>
</dbReference>
<evidence type="ECO:0000256" key="4">
    <source>
        <dbReference type="ARBA" id="ARBA00022842"/>
    </source>
</evidence>
<dbReference type="Gene3D" id="3.20.20.70">
    <property type="entry name" value="Aldolase class I"/>
    <property type="match status" value="1"/>
</dbReference>
<feature type="domain" description="Radical SAM core" evidence="9">
    <location>
        <begin position="37"/>
        <end position="227"/>
    </location>
</feature>
<keyword evidence="8" id="KW-0671">Queuosine biosynthesis</keyword>
<dbReference type="CDD" id="cd01335">
    <property type="entry name" value="Radical_SAM"/>
    <property type="match status" value="1"/>
</dbReference>
<evidence type="ECO:0000256" key="6">
    <source>
        <dbReference type="ARBA" id="ARBA00023014"/>
    </source>
</evidence>
<name>A0AAW3ZD11_9GAMM</name>
<dbReference type="Proteomes" id="UP000613768">
    <property type="component" value="Unassembled WGS sequence"/>
</dbReference>
<dbReference type="AlphaFoldDB" id="A0AAW3ZD11"/>
<dbReference type="EMBL" id="JACYTR010000001">
    <property type="protein sequence ID" value="MBD8524148.1"/>
    <property type="molecule type" value="Genomic_DNA"/>
</dbReference>
<dbReference type="GO" id="GO:0008616">
    <property type="term" value="P:tRNA queuosine(34) biosynthetic process"/>
    <property type="evidence" value="ECO:0007669"/>
    <property type="project" value="UniProtKB-UniRule"/>
</dbReference>
<feature type="binding site" evidence="8">
    <location>
        <position position="59"/>
    </location>
    <ligand>
        <name>Mg(2+)</name>
        <dbReference type="ChEBI" id="CHEBI:18420"/>
    </ligand>
</feature>
<dbReference type="PANTHER" id="PTHR42836">
    <property type="entry name" value="7-CARBOXY-7-DEAZAGUANINE SYNTHASE"/>
    <property type="match status" value="1"/>
</dbReference>
<dbReference type="InterPro" id="IPR013785">
    <property type="entry name" value="Aldolase_TIM"/>
</dbReference>
<dbReference type="PIRSF" id="PIRSF000370">
    <property type="entry name" value="QueE"/>
    <property type="match status" value="1"/>
</dbReference>
<dbReference type="GO" id="GO:0016840">
    <property type="term" value="F:carbon-nitrogen lyase activity"/>
    <property type="evidence" value="ECO:0007669"/>
    <property type="project" value="UniProtKB-UniRule"/>
</dbReference>
<dbReference type="GO" id="GO:1904047">
    <property type="term" value="F:S-adenosyl-L-methionine binding"/>
    <property type="evidence" value="ECO:0007669"/>
    <property type="project" value="UniProtKB-UniRule"/>
</dbReference>
<protein>
    <recommendedName>
        <fullName evidence="8">7-carboxy-7-deazaguanine synthase</fullName>
        <shortName evidence="8">CDG synthase</shortName>
        <ecNumber evidence="8">4.3.99.3</ecNumber>
    </recommendedName>
    <alternativeName>
        <fullName evidence="8">Queuosine biosynthesis protein QueE</fullName>
    </alternativeName>
</protein>
<sequence>MSTLETNHEPRITNPGAATQRLKITEIFHSLQGESRSVGWPTVFVRLTGCPLRCTYCDTTYSFYGGEWREIDDIVAEVQSYAARHVCVTGGEPLSQKRCLLLLSKLCDLGLDVSLETSGALDIAPVDPRVVRVVDLKTPSSGELARNLWSNIEHLKADDQVKFVIGGREDYEWSREVIRQHNLPARCEVLISPSFGVQPPEQLAEWMLEDRLDARLQLQLHKILWGEAKGR</sequence>
<organism evidence="10 11">
    <name type="scientific">Pseudomarimonas arenosa</name>
    <dbReference type="NCBI Taxonomy" id="2774145"/>
    <lineage>
        <taxon>Bacteria</taxon>
        <taxon>Pseudomonadati</taxon>
        <taxon>Pseudomonadota</taxon>
        <taxon>Gammaproteobacteria</taxon>
        <taxon>Lysobacterales</taxon>
        <taxon>Lysobacteraceae</taxon>
        <taxon>Pseudomarimonas</taxon>
    </lineage>
</organism>
<proteinExistence type="inferred from homology"/>
<keyword evidence="4 8" id="KW-0460">Magnesium</keyword>
<dbReference type="EC" id="4.3.99.3" evidence="8"/>
<keyword evidence="2 8" id="KW-0949">S-adenosyl-L-methionine</keyword>
<evidence type="ECO:0000256" key="8">
    <source>
        <dbReference type="HAMAP-Rule" id="MF_00917"/>
    </source>
</evidence>
<feature type="binding site" evidence="8">
    <location>
        <position position="46"/>
    </location>
    <ligand>
        <name>substrate</name>
    </ligand>
</feature>
<accession>A0AAW3ZD11</accession>
<evidence type="ECO:0000259" key="9">
    <source>
        <dbReference type="PROSITE" id="PS51918"/>
    </source>
</evidence>
<comment type="cofactor">
    <cofactor evidence="8">
        <name>[4Fe-4S] cluster</name>
        <dbReference type="ChEBI" id="CHEBI:49883"/>
    </cofactor>
    <text evidence="8">Binds 1 [4Fe-4S] cluster. The cluster is coordinated with 3 cysteines and an exchangeable S-adenosyl-L-methionine.</text>
</comment>
<gene>
    <name evidence="8 10" type="primary">queE</name>
    <name evidence="10" type="ORF">IFO71_00185</name>
</gene>
<reference evidence="10 11" key="1">
    <citation type="submission" date="2020-09" db="EMBL/GenBank/DDBJ databases">
        <title>Pseudoxanthomonas sp. CAU 1598 isolated from sand of Yaerae Beach.</title>
        <authorList>
            <person name="Kim W."/>
        </authorList>
    </citation>
    <scope>NUCLEOTIDE SEQUENCE [LARGE SCALE GENOMIC DNA]</scope>
    <source>
        <strain evidence="10 11">CAU 1598</strain>
    </source>
</reference>
<feature type="binding site" evidence="8">
    <location>
        <position position="54"/>
    </location>
    <ligand>
        <name>[4Fe-4S] cluster</name>
        <dbReference type="ChEBI" id="CHEBI:49883"/>
        <note>4Fe-4S-S-AdoMet</note>
    </ligand>
</feature>
<comment type="cofactor">
    <cofactor evidence="8">
        <name>Mg(2+)</name>
        <dbReference type="ChEBI" id="CHEBI:18420"/>
    </cofactor>
</comment>
<evidence type="ECO:0000313" key="11">
    <source>
        <dbReference type="Proteomes" id="UP000613768"/>
    </source>
</evidence>
<keyword evidence="5 8" id="KW-0408">Iron</keyword>
<dbReference type="Pfam" id="PF04055">
    <property type="entry name" value="Radical_SAM"/>
    <property type="match status" value="1"/>
</dbReference>
<evidence type="ECO:0000313" key="10">
    <source>
        <dbReference type="EMBL" id="MBD8524148.1"/>
    </source>
</evidence>
<dbReference type="GO" id="GO:0000287">
    <property type="term" value="F:magnesium ion binding"/>
    <property type="evidence" value="ECO:0007669"/>
    <property type="project" value="UniProtKB-UniRule"/>
</dbReference>
<evidence type="ECO:0000256" key="5">
    <source>
        <dbReference type="ARBA" id="ARBA00023004"/>
    </source>
</evidence>